<evidence type="ECO:0000313" key="2">
    <source>
        <dbReference type="EMBL" id="KAJ8426453.1"/>
    </source>
</evidence>
<organism evidence="2 3">
    <name type="scientific">Carnegiea gigantea</name>
    <dbReference type="NCBI Taxonomy" id="171969"/>
    <lineage>
        <taxon>Eukaryota</taxon>
        <taxon>Viridiplantae</taxon>
        <taxon>Streptophyta</taxon>
        <taxon>Embryophyta</taxon>
        <taxon>Tracheophyta</taxon>
        <taxon>Spermatophyta</taxon>
        <taxon>Magnoliopsida</taxon>
        <taxon>eudicotyledons</taxon>
        <taxon>Gunneridae</taxon>
        <taxon>Pentapetalae</taxon>
        <taxon>Caryophyllales</taxon>
        <taxon>Cactineae</taxon>
        <taxon>Cactaceae</taxon>
        <taxon>Cactoideae</taxon>
        <taxon>Echinocereeae</taxon>
        <taxon>Carnegiea</taxon>
    </lineage>
</organism>
<dbReference type="OrthoDB" id="1194593at2759"/>
<dbReference type="Proteomes" id="UP001153076">
    <property type="component" value="Unassembled WGS sequence"/>
</dbReference>
<keyword evidence="3" id="KW-1185">Reference proteome</keyword>
<keyword evidence="1" id="KW-0472">Membrane</keyword>
<dbReference type="AlphaFoldDB" id="A0A9Q1JN52"/>
<sequence length="297" mass="32791">MTNTITRQVSEQVQRAMEIDCFLKKGPCFLRGEREPTQPQPQDKECSTEVVATIARGYPEGMTWSAWKAQLRGAQQVLTTEQGARMTVPTMVFGKREAPRFASPHSDPFMVEMKIVSAIARRILIDTESSVDIITWDCLKKLTYPGRVIVALVHPILGFRGQELKKRVLHIGPSTILTALIFRSPDLSIQGVGHLVPWAITLTGRGDKLHLLRVPTLGLGLLAFMDIMEILLLGLPSIFLLLQLLPAPLVPGHQPLQPSALRCGLYASSKSLSHSHLFLGDLVGLRSARRSQVPGLN</sequence>
<keyword evidence="1" id="KW-0812">Transmembrane</keyword>
<feature type="transmembrane region" description="Helical" evidence="1">
    <location>
        <begin position="217"/>
        <end position="242"/>
    </location>
</feature>
<protein>
    <submittedName>
        <fullName evidence="2">Uncharacterized protein</fullName>
    </submittedName>
</protein>
<evidence type="ECO:0000256" key="1">
    <source>
        <dbReference type="SAM" id="Phobius"/>
    </source>
</evidence>
<accession>A0A9Q1JN52</accession>
<name>A0A9Q1JN52_9CARY</name>
<gene>
    <name evidence="2" type="ORF">Cgig2_031102</name>
</gene>
<comment type="caution">
    <text evidence="2">The sequence shown here is derived from an EMBL/GenBank/DDBJ whole genome shotgun (WGS) entry which is preliminary data.</text>
</comment>
<keyword evidence="1" id="KW-1133">Transmembrane helix</keyword>
<reference evidence="2" key="1">
    <citation type="submission" date="2022-04" db="EMBL/GenBank/DDBJ databases">
        <title>Carnegiea gigantea Genome sequencing and assembly v2.</title>
        <authorList>
            <person name="Copetti D."/>
            <person name="Sanderson M.J."/>
            <person name="Burquez A."/>
            <person name="Wojciechowski M.F."/>
        </authorList>
    </citation>
    <scope>NUCLEOTIDE SEQUENCE</scope>
    <source>
        <strain evidence="2">SGP5-SGP5p</strain>
        <tissue evidence="2">Aerial part</tissue>
    </source>
</reference>
<evidence type="ECO:0000313" key="3">
    <source>
        <dbReference type="Proteomes" id="UP001153076"/>
    </source>
</evidence>
<dbReference type="EMBL" id="JAKOGI010001289">
    <property type="protein sequence ID" value="KAJ8426453.1"/>
    <property type="molecule type" value="Genomic_DNA"/>
</dbReference>
<proteinExistence type="predicted"/>